<gene>
    <name evidence="2" type="ORF">J8J14_12500</name>
</gene>
<dbReference type="EMBL" id="JAGIZB010000010">
    <property type="protein sequence ID" value="MBP0445597.1"/>
    <property type="molecule type" value="Genomic_DNA"/>
</dbReference>
<reference evidence="2 3" key="1">
    <citation type="submission" date="2021-03" db="EMBL/GenBank/DDBJ databases">
        <authorList>
            <person name="So Y."/>
        </authorList>
    </citation>
    <scope>NUCLEOTIDE SEQUENCE [LARGE SCALE GENOMIC DNA]</scope>
    <source>
        <strain evidence="2 3">SSH11</strain>
    </source>
</reference>
<evidence type="ECO:0008006" key="4">
    <source>
        <dbReference type="Google" id="ProtNLM"/>
    </source>
</evidence>
<sequence>MLPLETPYYKLDILPGAEDLVLIFPGLTEAEGRYGYESAVAGLGASRLHYVNTRPEWASGGIPALVASIPAMLEELRALAAQSGARRIFSYGFSFGAFGALLYGMLLGAERILAVSGQTALGLPGTRSGRLLGNARLDSPLTDLRAVALAHPPKEAHLLYGERDAADLLAAIHMVGVPGVQLHFLRAAGHNLPGELHGRGFRQGLIGRTLSGRLDLEELGRLPIAYDAGLAEAVRQGFAAQERGDHVAAERAFVRLARALPDSSLARQQLGNALQGQGRWRQANAAYRAALALDAEDVETICGLVSTLRLAGLTEEALEHCGQGLRLSPSHRRLTRYWNRMVAEGRPERVAETVG</sequence>
<dbReference type="InterPro" id="IPR029058">
    <property type="entry name" value="AB_hydrolase_fold"/>
</dbReference>
<evidence type="ECO:0000313" key="3">
    <source>
        <dbReference type="Proteomes" id="UP000681594"/>
    </source>
</evidence>
<evidence type="ECO:0000256" key="1">
    <source>
        <dbReference type="SAM" id="Phobius"/>
    </source>
</evidence>
<dbReference type="Gene3D" id="1.25.40.10">
    <property type="entry name" value="Tetratricopeptide repeat domain"/>
    <property type="match status" value="1"/>
</dbReference>
<dbReference type="RefSeq" id="WP_209379830.1">
    <property type="nucleotide sequence ID" value="NZ_JAGIZB010000010.1"/>
</dbReference>
<keyword evidence="1" id="KW-1133">Transmembrane helix</keyword>
<organism evidence="2 3">
    <name type="scientific">Pararoseomonas baculiformis</name>
    <dbReference type="NCBI Taxonomy" id="2820812"/>
    <lineage>
        <taxon>Bacteria</taxon>
        <taxon>Pseudomonadati</taxon>
        <taxon>Pseudomonadota</taxon>
        <taxon>Alphaproteobacteria</taxon>
        <taxon>Acetobacterales</taxon>
        <taxon>Acetobacteraceae</taxon>
        <taxon>Pararoseomonas</taxon>
    </lineage>
</organism>
<keyword evidence="1" id="KW-0472">Membrane</keyword>
<dbReference type="InterPro" id="IPR011990">
    <property type="entry name" value="TPR-like_helical_dom_sf"/>
</dbReference>
<keyword evidence="1" id="KW-0812">Transmembrane</keyword>
<dbReference type="Gene3D" id="3.40.50.1820">
    <property type="entry name" value="alpha/beta hydrolase"/>
    <property type="match status" value="1"/>
</dbReference>
<dbReference type="InterPro" id="IPR019734">
    <property type="entry name" value="TPR_rpt"/>
</dbReference>
<proteinExistence type="predicted"/>
<accession>A0ABS4AEY1</accession>
<protein>
    <recommendedName>
        <fullName evidence="4">Tetratricopeptide repeat protein</fullName>
    </recommendedName>
</protein>
<comment type="caution">
    <text evidence="2">The sequence shown here is derived from an EMBL/GenBank/DDBJ whole genome shotgun (WGS) entry which is preliminary data.</text>
</comment>
<dbReference type="SUPFAM" id="SSF53474">
    <property type="entry name" value="alpha/beta-Hydrolases"/>
    <property type="match status" value="1"/>
</dbReference>
<name>A0ABS4AEY1_9PROT</name>
<feature type="transmembrane region" description="Helical" evidence="1">
    <location>
        <begin position="88"/>
        <end position="109"/>
    </location>
</feature>
<dbReference type="SUPFAM" id="SSF48452">
    <property type="entry name" value="TPR-like"/>
    <property type="match status" value="1"/>
</dbReference>
<dbReference type="Proteomes" id="UP000681594">
    <property type="component" value="Unassembled WGS sequence"/>
</dbReference>
<dbReference type="SMART" id="SM00028">
    <property type="entry name" value="TPR"/>
    <property type="match status" value="2"/>
</dbReference>
<keyword evidence="3" id="KW-1185">Reference proteome</keyword>
<evidence type="ECO:0000313" key="2">
    <source>
        <dbReference type="EMBL" id="MBP0445597.1"/>
    </source>
</evidence>